<keyword evidence="11 18" id="KW-0472">Membrane</keyword>
<keyword evidence="7 18" id="KW-0812">Transmembrane</keyword>
<dbReference type="InterPro" id="IPR005171">
    <property type="entry name" value="Cyt_c_oxidase_su4_prok"/>
</dbReference>
<gene>
    <name evidence="19" type="primary">cyoD</name>
    <name evidence="19" type="ORF">CEJ42_00350</name>
</gene>
<dbReference type="SUPFAM" id="SSF82866">
    <property type="entry name" value="Multidrug efflux transporter AcrB transmembrane domain"/>
    <property type="match status" value="1"/>
</dbReference>
<reference evidence="19 20" key="1">
    <citation type="submission" date="2017-06" db="EMBL/GenBank/DDBJ databases">
        <title>Herbaspirillum phytohormonus sp. nov., isolated from the root nodule of Robinia pseudoacacia in lead-zinc mine.</title>
        <authorList>
            <person name="Fan M."/>
            <person name="Lin Y."/>
        </authorList>
    </citation>
    <scope>NUCLEOTIDE SEQUENCE [LARGE SCALE GENOMIC DNA]</scope>
    <source>
        <strain evidence="19 20">HZ10</strain>
    </source>
</reference>
<comment type="function">
    <text evidence="12">Cytochrome bo(3) ubiquinol terminal oxidase is the component of the aerobic respiratory chain of E.coli that predominates when cells are grown at high aeration. Has proton pump activity across the membrane in addition to electron transfer, pumping 2 protons/electron.</text>
</comment>
<evidence type="ECO:0000313" key="20">
    <source>
        <dbReference type="Proteomes" id="UP000197596"/>
    </source>
</evidence>
<evidence type="ECO:0000256" key="2">
    <source>
        <dbReference type="ARBA" id="ARBA00008079"/>
    </source>
</evidence>
<dbReference type="AlphaFoldDB" id="A0A246WU74"/>
<protein>
    <recommendedName>
        <fullName evidence="4">Cytochrome bo(3) ubiquinol oxidase subunit 4</fullName>
    </recommendedName>
    <alternativeName>
        <fullName evidence="16">Cytochrome o ubiquinol oxidase subunit 4</fullName>
    </alternativeName>
    <alternativeName>
        <fullName evidence="13">Oxidase bo(3) subunit 4</fullName>
    </alternativeName>
    <alternativeName>
        <fullName evidence="14">Ubiquinol oxidase polypeptide IV</fullName>
    </alternativeName>
    <alternativeName>
        <fullName evidence="15">Ubiquinol oxidase subunit 4</fullName>
    </alternativeName>
</protein>
<evidence type="ECO:0000256" key="8">
    <source>
        <dbReference type="ARBA" id="ARBA00022982"/>
    </source>
</evidence>
<sequence>MSRGHQEHPARPMGHHDDHGHGHGHGDHAAHGSMKDYVTGFVLAVILTAIPFWLVMSKAVDNSARMGIILLAFAAVQIVVHIKYFLHMNGKSEGGWNMLSMIFTIVIVGITLSGSLWVMYHMNHNMMPTMSPENMPTETVPQSMQGMQGMQGMQHNMQQSK</sequence>
<evidence type="ECO:0000256" key="1">
    <source>
        <dbReference type="ARBA" id="ARBA00004651"/>
    </source>
</evidence>
<evidence type="ECO:0000256" key="4">
    <source>
        <dbReference type="ARBA" id="ARBA00014689"/>
    </source>
</evidence>
<keyword evidence="5" id="KW-0813">Transport</keyword>
<dbReference type="GO" id="GO:0015078">
    <property type="term" value="F:proton transmembrane transporter activity"/>
    <property type="evidence" value="ECO:0007669"/>
    <property type="project" value="TreeGrafter"/>
</dbReference>
<keyword evidence="10" id="KW-0560">Oxidoreductase</keyword>
<dbReference type="GO" id="GO:0019646">
    <property type="term" value="P:aerobic electron transport chain"/>
    <property type="evidence" value="ECO:0007669"/>
    <property type="project" value="TreeGrafter"/>
</dbReference>
<dbReference type="EMBL" id="NJGU01000001">
    <property type="protein sequence ID" value="OWY30574.1"/>
    <property type="molecule type" value="Genomic_DNA"/>
</dbReference>
<evidence type="ECO:0000256" key="12">
    <source>
        <dbReference type="ARBA" id="ARBA00025694"/>
    </source>
</evidence>
<keyword evidence="6" id="KW-1003">Cell membrane</keyword>
<evidence type="ECO:0000256" key="6">
    <source>
        <dbReference type="ARBA" id="ARBA00022475"/>
    </source>
</evidence>
<dbReference type="InterPro" id="IPR050968">
    <property type="entry name" value="Cytochrome_c_oxidase_bac_sub4"/>
</dbReference>
<feature type="region of interest" description="Disordered" evidence="17">
    <location>
        <begin position="1"/>
        <end position="29"/>
    </location>
</feature>
<dbReference type="GO" id="GO:0015990">
    <property type="term" value="P:electron transport coupled proton transport"/>
    <property type="evidence" value="ECO:0007669"/>
    <property type="project" value="InterPro"/>
</dbReference>
<keyword evidence="8" id="KW-0249">Electron transport</keyword>
<dbReference type="PANTHER" id="PTHR36835">
    <property type="entry name" value="CYTOCHROME BO(3) UBIQUINOL OXIDASE SUBUNIT 4"/>
    <property type="match status" value="1"/>
</dbReference>
<proteinExistence type="inferred from homology"/>
<dbReference type="GO" id="GO:0009319">
    <property type="term" value="C:cytochrome o ubiquinol oxidase complex"/>
    <property type="evidence" value="ECO:0007669"/>
    <property type="project" value="TreeGrafter"/>
</dbReference>
<dbReference type="NCBIfam" id="TIGR02847">
    <property type="entry name" value="CyoD"/>
    <property type="match status" value="1"/>
</dbReference>
<evidence type="ECO:0000256" key="10">
    <source>
        <dbReference type="ARBA" id="ARBA00023002"/>
    </source>
</evidence>
<evidence type="ECO:0000256" key="13">
    <source>
        <dbReference type="ARBA" id="ARBA00030071"/>
    </source>
</evidence>
<feature type="transmembrane region" description="Helical" evidence="18">
    <location>
        <begin position="98"/>
        <end position="120"/>
    </location>
</feature>
<evidence type="ECO:0000256" key="15">
    <source>
        <dbReference type="ARBA" id="ARBA00031887"/>
    </source>
</evidence>
<organism evidence="19 20">
    <name type="scientific">Herbaspirillum robiniae</name>
    <dbReference type="NCBI Taxonomy" id="2014887"/>
    <lineage>
        <taxon>Bacteria</taxon>
        <taxon>Pseudomonadati</taxon>
        <taxon>Pseudomonadota</taxon>
        <taxon>Betaproteobacteria</taxon>
        <taxon>Burkholderiales</taxon>
        <taxon>Oxalobacteraceae</taxon>
        <taxon>Herbaspirillum</taxon>
    </lineage>
</organism>
<comment type="subcellular location">
    <subcellularLocation>
        <location evidence="1">Cell membrane</location>
        <topology evidence="1">Multi-pass membrane protein</topology>
    </subcellularLocation>
</comment>
<evidence type="ECO:0000256" key="18">
    <source>
        <dbReference type="SAM" id="Phobius"/>
    </source>
</evidence>
<evidence type="ECO:0000256" key="5">
    <source>
        <dbReference type="ARBA" id="ARBA00022448"/>
    </source>
</evidence>
<dbReference type="GO" id="GO:0005886">
    <property type="term" value="C:plasma membrane"/>
    <property type="evidence" value="ECO:0007669"/>
    <property type="project" value="UniProtKB-SubCell"/>
</dbReference>
<dbReference type="Pfam" id="PF03626">
    <property type="entry name" value="COX4_pro"/>
    <property type="match status" value="1"/>
</dbReference>
<keyword evidence="9 18" id="KW-1133">Transmembrane helix</keyword>
<dbReference type="PANTHER" id="PTHR36835:SF1">
    <property type="entry name" value="CYTOCHROME BO(3) UBIQUINOL OXIDASE SUBUNIT 4"/>
    <property type="match status" value="1"/>
</dbReference>
<evidence type="ECO:0000256" key="9">
    <source>
        <dbReference type="ARBA" id="ARBA00022989"/>
    </source>
</evidence>
<dbReference type="RefSeq" id="WP_088749714.1">
    <property type="nucleotide sequence ID" value="NZ_NJGU01000001.1"/>
</dbReference>
<accession>A0A246WU74</accession>
<evidence type="ECO:0000256" key="16">
    <source>
        <dbReference type="ARBA" id="ARBA00032185"/>
    </source>
</evidence>
<evidence type="ECO:0000256" key="14">
    <source>
        <dbReference type="ARBA" id="ARBA00030211"/>
    </source>
</evidence>
<dbReference type="InterPro" id="IPR014210">
    <property type="entry name" value="Cyt_o_ubiqinol_oxidase_su4"/>
</dbReference>
<comment type="caution">
    <text evidence="19">The sequence shown here is derived from an EMBL/GenBank/DDBJ whole genome shotgun (WGS) entry which is preliminary data.</text>
</comment>
<dbReference type="GO" id="GO:0009486">
    <property type="term" value="F:cytochrome bo3 ubiquinol oxidase activity"/>
    <property type="evidence" value="ECO:0007669"/>
    <property type="project" value="InterPro"/>
</dbReference>
<feature type="transmembrane region" description="Helical" evidence="18">
    <location>
        <begin position="37"/>
        <end position="56"/>
    </location>
</feature>
<comment type="similarity">
    <text evidence="2">Belongs to the cytochrome c oxidase bacterial subunit 4 family.</text>
</comment>
<evidence type="ECO:0000256" key="11">
    <source>
        <dbReference type="ARBA" id="ARBA00023136"/>
    </source>
</evidence>
<evidence type="ECO:0000256" key="3">
    <source>
        <dbReference type="ARBA" id="ARBA00011700"/>
    </source>
</evidence>
<evidence type="ECO:0000256" key="7">
    <source>
        <dbReference type="ARBA" id="ARBA00022692"/>
    </source>
</evidence>
<evidence type="ECO:0000256" key="17">
    <source>
        <dbReference type="SAM" id="MobiDB-lite"/>
    </source>
</evidence>
<comment type="subunit">
    <text evidence="3">Heterooctamer of two A chains, two B chains, two C chains and two D chains.</text>
</comment>
<name>A0A246WU74_9BURK</name>
<evidence type="ECO:0000313" key="19">
    <source>
        <dbReference type="EMBL" id="OWY30574.1"/>
    </source>
</evidence>
<feature type="transmembrane region" description="Helical" evidence="18">
    <location>
        <begin position="68"/>
        <end position="86"/>
    </location>
</feature>
<dbReference type="Proteomes" id="UP000197596">
    <property type="component" value="Unassembled WGS sequence"/>
</dbReference>